<dbReference type="AlphaFoldDB" id="A0A645HD53"/>
<evidence type="ECO:0000313" key="1">
    <source>
        <dbReference type="EMBL" id="MPN36957.1"/>
    </source>
</evidence>
<dbReference type="EMBL" id="VSSQ01091387">
    <property type="protein sequence ID" value="MPN36957.1"/>
    <property type="molecule type" value="Genomic_DNA"/>
</dbReference>
<name>A0A645HD53_9ZZZZ</name>
<protein>
    <submittedName>
        <fullName evidence="1">Uncharacterized protein</fullName>
    </submittedName>
</protein>
<sequence>MAGHILGIAIEFILNKNDFIADISKIDCGHAQDSAYHIHRHGGNRNIDGQAGQLCNCVDIRSRHYISDFF</sequence>
<comment type="caution">
    <text evidence="1">The sequence shown here is derived from an EMBL/GenBank/DDBJ whole genome shotgun (WGS) entry which is preliminary data.</text>
</comment>
<reference evidence="1" key="1">
    <citation type="submission" date="2019-08" db="EMBL/GenBank/DDBJ databases">
        <authorList>
            <person name="Kucharzyk K."/>
            <person name="Murdoch R.W."/>
            <person name="Higgins S."/>
            <person name="Loffler F."/>
        </authorList>
    </citation>
    <scope>NUCLEOTIDE SEQUENCE</scope>
</reference>
<accession>A0A645HD53</accession>
<proteinExistence type="predicted"/>
<organism evidence="1">
    <name type="scientific">bioreactor metagenome</name>
    <dbReference type="NCBI Taxonomy" id="1076179"/>
    <lineage>
        <taxon>unclassified sequences</taxon>
        <taxon>metagenomes</taxon>
        <taxon>ecological metagenomes</taxon>
    </lineage>
</organism>
<gene>
    <name evidence="1" type="ORF">SDC9_184469</name>
</gene>